<dbReference type="CDD" id="cd03801">
    <property type="entry name" value="GT4_PimA-like"/>
    <property type="match status" value="1"/>
</dbReference>
<evidence type="ECO:0000313" key="4">
    <source>
        <dbReference type="Proteomes" id="UP000294028"/>
    </source>
</evidence>
<gene>
    <name evidence="3" type="ORF">ELS19_19360</name>
</gene>
<evidence type="ECO:0000259" key="2">
    <source>
        <dbReference type="Pfam" id="PF13439"/>
    </source>
</evidence>
<feature type="domain" description="Glycosyltransferase subfamily 4-like N-terminal" evidence="2">
    <location>
        <begin position="15"/>
        <end position="188"/>
    </location>
</feature>
<dbReference type="GO" id="GO:0016757">
    <property type="term" value="F:glycosyltransferase activity"/>
    <property type="evidence" value="ECO:0007669"/>
    <property type="project" value="InterPro"/>
</dbReference>
<organism evidence="3 4">
    <name type="scientific">Halogeometricum borinquense</name>
    <dbReference type="NCBI Taxonomy" id="60847"/>
    <lineage>
        <taxon>Archaea</taxon>
        <taxon>Methanobacteriati</taxon>
        <taxon>Methanobacteriota</taxon>
        <taxon>Stenosarchaea group</taxon>
        <taxon>Halobacteria</taxon>
        <taxon>Halobacteriales</taxon>
        <taxon>Haloferacaceae</taxon>
        <taxon>Halogeometricum</taxon>
    </lineage>
</organism>
<evidence type="ECO:0000313" key="3">
    <source>
        <dbReference type="EMBL" id="RYJ08643.1"/>
    </source>
</evidence>
<dbReference type="Gene3D" id="3.40.50.2000">
    <property type="entry name" value="Glycogen Phosphorylase B"/>
    <property type="match status" value="2"/>
</dbReference>
<reference evidence="3 4" key="1">
    <citation type="submission" date="2018-12" db="EMBL/GenBank/DDBJ databases">
        <title>Genome analysis provides insights into bioremediation potentialities of Halogeometricum borinquense strain N11.</title>
        <authorList>
            <person name="Najjari A."/>
            <person name="Youssef N."/>
            <person name="Fhoula I."/>
            <person name="Ben Dhia O."/>
            <person name="Mahjoubi M."/>
            <person name="Ouzari H.I."/>
            <person name="Cherif A."/>
        </authorList>
    </citation>
    <scope>NUCLEOTIDE SEQUENCE [LARGE SCALE GENOMIC DNA]</scope>
    <source>
        <strain evidence="3 4">N11</strain>
    </source>
</reference>
<dbReference type="EMBL" id="RZHH01000003">
    <property type="protein sequence ID" value="RYJ08643.1"/>
    <property type="molecule type" value="Genomic_DNA"/>
</dbReference>
<dbReference type="PANTHER" id="PTHR12526">
    <property type="entry name" value="GLYCOSYLTRANSFERASE"/>
    <property type="match status" value="1"/>
</dbReference>
<evidence type="ECO:0000259" key="1">
    <source>
        <dbReference type="Pfam" id="PF00534"/>
    </source>
</evidence>
<proteinExistence type="predicted"/>
<feature type="domain" description="Glycosyl transferase family 1" evidence="1">
    <location>
        <begin position="194"/>
        <end position="351"/>
    </location>
</feature>
<keyword evidence="3" id="KW-0808">Transferase</keyword>
<dbReference type="InterPro" id="IPR028098">
    <property type="entry name" value="Glyco_trans_4-like_N"/>
</dbReference>
<dbReference type="PANTHER" id="PTHR12526:SF625">
    <property type="entry name" value="PHOSPHATIDYLINOSITOL GLYCAN-CLASS A"/>
    <property type="match status" value="1"/>
</dbReference>
<sequence>MKVAMISDDWWPETGGGPVHVKELSRALAKYHECTVDIYTRALKRDGEKYAANEKYQSGRVNVHRLGPCTPYWNPIGRVTSMITPLPHLLRDNYDIIHGHSFLPAVPTQLSDISTDASTVFTVHGTALTTGVGRDQSLLSGIKRLIEKQFLLGFNYDATISVNNEHVELLERGQTNVKTIPNGVNFDRFDIDVERTQDILYLGRLTSRKRVSDLVDAFSRVESEFPESKLRIVGMGPEQENLKEQAESLGLDNRVVFEGRVSDDAVPRCYASAGLFVLPSVWEGHPLTLLEAWASGTPVIASSVEGIKEFVDHQQTGYLVPPKSPDRLAEGLRVALNNPKKANDWAENGRKLVQDKYSWEGVANQTYKLYKNIS</sequence>
<dbReference type="Proteomes" id="UP000294028">
    <property type="component" value="Unassembled WGS sequence"/>
</dbReference>
<dbReference type="InterPro" id="IPR001296">
    <property type="entry name" value="Glyco_trans_1"/>
</dbReference>
<dbReference type="Pfam" id="PF00534">
    <property type="entry name" value="Glycos_transf_1"/>
    <property type="match status" value="1"/>
</dbReference>
<dbReference type="AlphaFoldDB" id="A0A482TC63"/>
<accession>A0A482TC63</accession>
<comment type="caution">
    <text evidence="3">The sequence shown here is derived from an EMBL/GenBank/DDBJ whole genome shotgun (WGS) entry which is preliminary data.</text>
</comment>
<dbReference type="SUPFAM" id="SSF53756">
    <property type="entry name" value="UDP-Glycosyltransferase/glycogen phosphorylase"/>
    <property type="match status" value="1"/>
</dbReference>
<protein>
    <submittedName>
        <fullName evidence="3">Glycosyltransferase family 1 protein</fullName>
    </submittedName>
</protein>
<dbReference type="Pfam" id="PF13439">
    <property type="entry name" value="Glyco_transf_4"/>
    <property type="match status" value="1"/>
</dbReference>
<dbReference type="RefSeq" id="WP_129786590.1">
    <property type="nucleotide sequence ID" value="NZ_RZHH01000003.1"/>
</dbReference>
<name>A0A482TC63_9EURY</name>